<dbReference type="HOGENOM" id="CLU_3397672_0_0_9"/>
<sequence>MALLEYCLALSRFCWTFFNPRSDVGYDIELI</sequence>
<name>A0A090Y5S6_PAEMA</name>
<reference evidence="1 2" key="1">
    <citation type="submission" date="2014-04" db="EMBL/GenBank/DDBJ databases">
        <authorList>
            <person name="Bishop-Lilly K.A."/>
            <person name="Broomall S.M."/>
            <person name="Chain P.S."/>
            <person name="Chertkov O."/>
            <person name="Coyne S.R."/>
            <person name="Daligault H.E."/>
            <person name="Davenport K.W."/>
            <person name="Erkkila T."/>
            <person name="Frey K.G."/>
            <person name="Gibbons H.S."/>
            <person name="Gu W."/>
            <person name="Jaissle J."/>
            <person name="Johnson S.L."/>
            <person name="Koroleva G.I."/>
            <person name="Ladner J.T."/>
            <person name="Lo C.-C."/>
            <person name="Minogue T.D."/>
            <person name="Munk C."/>
            <person name="Palacios G.F."/>
            <person name="Redden C.L."/>
            <person name="Rosenzweig C.N."/>
            <person name="Scholz M.B."/>
            <person name="Teshima H."/>
            <person name="Xu Y."/>
        </authorList>
    </citation>
    <scope>NUCLEOTIDE SEQUENCE [LARGE SCALE GENOMIC DNA]</scope>
    <source>
        <strain evidence="1 2">8244</strain>
    </source>
</reference>
<organism evidence="1 2">
    <name type="scientific">Paenibacillus macerans</name>
    <name type="common">Bacillus macerans</name>
    <dbReference type="NCBI Taxonomy" id="44252"/>
    <lineage>
        <taxon>Bacteria</taxon>
        <taxon>Bacillati</taxon>
        <taxon>Bacillota</taxon>
        <taxon>Bacilli</taxon>
        <taxon>Bacillales</taxon>
        <taxon>Paenibacillaceae</taxon>
        <taxon>Paenibacillus</taxon>
    </lineage>
</organism>
<evidence type="ECO:0000313" key="1">
    <source>
        <dbReference type="EMBL" id="KFM93829.1"/>
    </source>
</evidence>
<keyword evidence="2" id="KW-1185">Reference proteome</keyword>
<gene>
    <name evidence="1" type="ORF">DJ90_5984</name>
</gene>
<comment type="caution">
    <text evidence="1">The sequence shown here is derived from an EMBL/GenBank/DDBJ whole genome shotgun (WGS) entry which is preliminary data.</text>
</comment>
<dbReference type="EMBL" id="JMQA01000051">
    <property type="protein sequence ID" value="KFM93829.1"/>
    <property type="molecule type" value="Genomic_DNA"/>
</dbReference>
<protein>
    <submittedName>
        <fullName evidence="1">Uncharacterized protein</fullName>
    </submittedName>
</protein>
<proteinExistence type="predicted"/>
<dbReference type="Proteomes" id="UP000029278">
    <property type="component" value="Unassembled WGS sequence"/>
</dbReference>
<evidence type="ECO:0000313" key="2">
    <source>
        <dbReference type="Proteomes" id="UP000029278"/>
    </source>
</evidence>
<accession>A0A090Y5S6</accession>
<dbReference type="AlphaFoldDB" id="A0A090Y5S6"/>